<dbReference type="KEGG" id="clum:117736445"/>
<dbReference type="PANTHER" id="PTHR31649">
    <property type="entry name" value="AGAP009604-PA"/>
    <property type="match status" value="1"/>
</dbReference>
<evidence type="ECO:0000313" key="3">
    <source>
        <dbReference type="Proteomes" id="UP000694565"/>
    </source>
</evidence>
<evidence type="ECO:0000256" key="1">
    <source>
        <dbReference type="SAM" id="SignalP"/>
    </source>
</evidence>
<dbReference type="InterPro" id="IPR006616">
    <property type="entry name" value="DM9_repeat"/>
</dbReference>
<name>A0A8C2XDA9_CYCLU</name>
<dbReference type="Ensembl" id="ENSCLMT00005016600.1">
    <property type="protein sequence ID" value="ENSCLMP00005015634.1"/>
    <property type="gene ID" value="ENSCLMG00005008128.1"/>
</dbReference>
<dbReference type="SMART" id="SM00696">
    <property type="entry name" value="DM9"/>
    <property type="match status" value="1"/>
</dbReference>
<dbReference type="PANTHER" id="PTHR31649:SF1">
    <property type="entry name" value="FARNESOIC ACID O-METHYL TRANSFERASE DOMAIN-CONTAINING PROTEIN"/>
    <property type="match status" value="1"/>
</dbReference>
<dbReference type="AlphaFoldDB" id="A0A8C2XDA9"/>
<dbReference type="Pfam" id="PF11901">
    <property type="entry name" value="DM9"/>
    <property type="match status" value="1"/>
</dbReference>
<feature type="signal peptide" evidence="1">
    <location>
        <begin position="1"/>
        <end position="16"/>
    </location>
</feature>
<gene>
    <name evidence="2" type="primary">LOC117736445</name>
</gene>
<sequence length="396" mass="44637">MKLSVLFLLVLPAVSAATLQGSSQHKNVSILELAPRDRTPYITSNTTMVTHRFRLSSCVSRRTRQDKASTLFDGSQNLKWVTWNGSLPDGAISLQNNYAKRIDYICKYKCDAGFYNPSKGSYCNFPYGDKEYGASQFEILVNRDHFELLEWKDGSHGSVPRHAVKTCSHENIYVGKNKYGLGKVHTKHKAFFLPWKGSEYYYKSYMVLTFGKDVISEEISDIKYDTSTRVFKYHRPDSMFTTKVINNQCRPVVKTPTLTGRSQRVSRWDISGSFRLGIKTTFKGGIPEIISGGIEVSGDLSFTFSGGQTTIEEVSHSIPLQVIVPPNHSCNVRMEMQKYKADICFTARLSRRYRNGKTSSTYILGTYHGVDNRDATALAERCQPVPDAKACPVRSS</sequence>
<accession>A0A8C2XDA9</accession>
<reference evidence="2" key="2">
    <citation type="submission" date="2025-09" db="UniProtKB">
        <authorList>
            <consortium name="Ensembl"/>
        </authorList>
    </citation>
    <scope>IDENTIFICATION</scope>
</reference>
<dbReference type="GeneTree" id="ENSGT00400000024875"/>
<dbReference type="RefSeq" id="XP_034397685.1">
    <property type="nucleotide sequence ID" value="XM_034541794.1"/>
</dbReference>
<dbReference type="OrthoDB" id="1925699at2759"/>
<reference evidence="2" key="1">
    <citation type="submission" date="2025-08" db="UniProtKB">
        <authorList>
            <consortium name="Ensembl"/>
        </authorList>
    </citation>
    <scope>IDENTIFICATION</scope>
</reference>
<keyword evidence="1" id="KW-0732">Signal</keyword>
<protein>
    <recommendedName>
        <fullName evidence="4">Natterin-3</fullName>
    </recommendedName>
</protein>
<organism evidence="2 3">
    <name type="scientific">Cyclopterus lumpus</name>
    <name type="common">Lumpsucker</name>
    <dbReference type="NCBI Taxonomy" id="8103"/>
    <lineage>
        <taxon>Eukaryota</taxon>
        <taxon>Metazoa</taxon>
        <taxon>Chordata</taxon>
        <taxon>Craniata</taxon>
        <taxon>Vertebrata</taxon>
        <taxon>Euteleostomi</taxon>
        <taxon>Actinopterygii</taxon>
        <taxon>Neopterygii</taxon>
        <taxon>Teleostei</taxon>
        <taxon>Neoteleostei</taxon>
        <taxon>Acanthomorphata</taxon>
        <taxon>Eupercaria</taxon>
        <taxon>Perciformes</taxon>
        <taxon>Cottioidei</taxon>
        <taxon>Cottales</taxon>
        <taxon>Cyclopteridae</taxon>
        <taxon>Cyclopterus</taxon>
    </lineage>
</organism>
<dbReference type="RefSeq" id="XP_034397684.1">
    <property type="nucleotide sequence ID" value="XM_034541793.1"/>
</dbReference>
<dbReference type="Proteomes" id="UP000694565">
    <property type="component" value="Unplaced"/>
</dbReference>
<evidence type="ECO:0000313" key="2">
    <source>
        <dbReference type="Ensembl" id="ENSCLMP00005015634.1"/>
    </source>
</evidence>
<feature type="chain" id="PRO_5034719554" description="Natterin-3" evidence="1">
    <location>
        <begin position="17"/>
        <end position="396"/>
    </location>
</feature>
<dbReference type="SUPFAM" id="SSF56973">
    <property type="entry name" value="Aerolisin/ETX pore-forming domain"/>
    <property type="match status" value="1"/>
</dbReference>
<keyword evidence="3" id="KW-1185">Reference proteome</keyword>
<dbReference type="GeneID" id="117736445"/>
<dbReference type="CDD" id="cd20220">
    <property type="entry name" value="PFM_natterin-3-like"/>
    <property type="match status" value="1"/>
</dbReference>
<dbReference type="Gene3D" id="2.170.15.10">
    <property type="entry name" value="Proaerolysin, chain A, domain 3"/>
    <property type="match status" value="1"/>
</dbReference>
<evidence type="ECO:0008006" key="4">
    <source>
        <dbReference type="Google" id="ProtNLM"/>
    </source>
</evidence>
<proteinExistence type="predicted"/>